<keyword evidence="8" id="KW-0902">Two-component regulatory system</keyword>
<dbReference type="InterPro" id="IPR011006">
    <property type="entry name" value="CheY-like_superfamily"/>
</dbReference>
<dbReference type="InterPro" id="IPR036890">
    <property type="entry name" value="HATPase_C_sf"/>
</dbReference>
<dbReference type="PROSITE" id="PS50109">
    <property type="entry name" value="HIS_KIN"/>
    <property type="match status" value="1"/>
</dbReference>
<dbReference type="PRINTS" id="PR00344">
    <property type="entry name" value="BCTRLSENSOR"/>
</dbReference>
<dbReference type="PANTHER" id="PTHR43065:SF10">
    <property type="entry name" value="PEROXIDE STRESS-ACTIVATED HISTIDINE KINASE MAK3"/>
    <property type="match status" value="1"/>
</dbReference>
<proteinExistence type="predicted"/>
<dbReference type="InterPro" id="IPR001789">
    <property type="entry name" value="Sig_transdc_resp-reg_receiver"/>
</dbReference>
<dbReference type="Gene3D" id="3.40.50.2300">
    <property type="match status" value="1"/>
</dbReference>
<evidence type="ECO:0000256" key="6">
    <source>
        <dbReference type="ARBA" id="ARBA00022777"/>
    </source>
</evidence>
<feature type="modified residue" description="4-aspartylphosphate" evidence="9">
    <location>
        <position position="55"/>
    </location>
</feature>
<dbReference type="Pfam" id="PF02518">
    <property type="entry name" value="HATPase_c"/>
    <property type="match status" value="1"/>
</dbReference>
<gene>
    <name evidence="12" type="ORF">JY572_08085</name>
</gene>
<dbReference type="Gene3D" id="3.30.565.10">
    <property type="entry name" value="Histidine kinase-like ATPase, C-terminal domain"/>
    <property type="match status" value="1"/>
</dbReference>
<organism evidence="12 13">
    <name type="scientific">Myxococcus landrumensis</name>
    <dbReference type="NCBI Taxonomy" id="2813577"/>
    <lineage>
        <taxon>Bacteria</taxon>
        <taxon>Pseudomonadati</taxon>
        <taxon>Myxococcota</taxon>
        <taxon>Myxococcia</taxon>
        <taxon>Myxococcales</taxon>
        <taxon>Cystobacterineae</taxon>
        <taxon>Myxococcaceae</taxon>
        <taxon>Myxococcus</taxon>
    </lineage>
</organism>
<evidence type="ECO:0000256" key="8">
    <source>
        <dbReference type="ARBA" id="ARBA00023012"/>
    </source>
</evidence>
<dbReference type="InterPro" id="IPR003594">
    <property type="entry name" value="HATPase_dom"/>
</dbReference>
<keyword evidence="7" id="KW-0067">ATP-binding</keyword>
<dbReference type="SMART" id="SM00388">
    <property type="entry name" value="HisKA"/>
    <property type="match status" value="1"/>
</dbReference>
<keyword evidence="4" id="KW-0808">Transferase</keyword>
<keyword evidence="5" id="KW-0547">Nucleotide-binding</keyword>
<evidence type="ECO:0000256" key="4">
    <source>
        <dbReference type="ARBA" id="ARBA00022679"/>
    </source>
</evidence>
<dbReference type="SMART" id="SM00387">
    <property type="entry name" value="HATPase_c"/>
    <property type="match status" value="1"/>
</dbReference>
<dbReference type="SMART" id="SM00448">
    <property type="entry name" value="REC"/>
    <property type="match status" value="1"/>
</dbReference>
<feature type="domain" description="Histidine kinase" evidence="10">
    <location>
        <begin position="151"/>
        <end position="364"/>
    </location>
</feature>
<dbReference type="CDD" id="cd00082">
    <property type="entry name" value="HisKA"/>
    <property type="match status" value="1"/>
</dbReference>
<evidence type="ECO:0000256" key="2">
    <source>
        <dbReference type="ARBA" id="ARBA00012438"/>
    </source>
</evidence>
<dbReference type="SUPFAM" id="SSF52172">
    <property type="entry name" value="CheY-like"/>
    <property type="match status" value="1"/>
</dbReference>
<dbReference type="InterPro" id="IPR036097">
    <property type="entry name" value="HisK_dim/P_sf"/>
</dbReference>
<evidence type="ECO:0000256" key="3">
    <source>
        <dbReference type="ARBA" id="ARBA00022553"/>
    </source>
</evidence>
<name>A0ABX7NB40_9BACT</name>
<dbReference type="Gene3D" id="1.10.287.130">
    <property type="match status" value="1"/>
</dbReference>
<reference evidence="12 13" key="1">
    <citation type="submission" date="2021-02" db="EMBL/GenBank/DDBJ databases">
        <title>De Novo genome assembly of isolated myxobacteria.</title>
        <authorList>
            <person name="Stevens D.C."/>
        </authorList>
    </citation>
    <scope>NUCLEOTIDE SEQUENCE [LARGE SCALE GENOMIC DNA]</scope>
    <source>
        <strain evidence="12 13">SCHIC003</strain>
    </source>
</reference>
<dbReference type="Pfam" id="PF00072">
    <property type="entry name" value="Response_reg"/>
    <property type="match status" value="1"/>
</dbReference>
<dbReference type="CDD" id="cd00075">
    <property type="entry name" value="HATPase"/>
    <property type="match status" value="1"/>
</dbReference>
<dbReference type="InterPro" id="IPR004358">
    <property type="entry name" value="Sig_transdc_His_kin-like_C"/>
</dbReference>
<dbReference type="InterPro" id="IPR003661">
    <property type="entry name" value="HisK_dim/P_dom"/>
</dbReference>
<protein>
    <recommendedName>
        <fullName evidence="2">histidine kinase</fullName>
        <ecNumber evidence="2">2.7.13.3</ecNumber>
    </recommendedName>
</protein>
<dbReference type="Proteomes" id="UP000663090">
    <property type="component" value="Chromosome"/>
</dbReference>
<dbReference type="PANTHER" id="PTHR43065">
    <property type="entry name" value="SENSOR HISTIDINE KINASE"/>
    <property type="match status" value="1"/>
</dbReference>
<evidence type="ECO:0000256" key="5">
    <source>
        <dbReference type="ARBA" id="ARBA00022741"/>
    </source>
</evidence>
<dbReference type="SUPFAM" id="SSF55874">
    <property type="entry name" value="ATPase domain of HSP90 chaperone/DNA topoisomerase II/histidine kinase"/>
    <property type="match status" value="1"/>
</dbReference>
<sequence>MALPPSRVLVVDDNAAFLDNLDELLGDAGYSVRAASTCRAAREKAREGFDVALVDLRLPDGDGTALAAELKAGSPDSEVVLLTGFATLETAVAAVRAGACAYLMKPCAPRELLLTLEQAMRQVRLHAEKRELARRAQVTEKLAAVGTMTAGLSHEIRNPLNAAALQLSVLERRVRRLPDGQQGTLLEPLLLVRDEIRRLDHILEDFLQFARPREFRPGSVDVKALVRRVVDLLSSQAETRKVTLTQVVPDAALPSLAGEEERLRQVLINLCLNALESTPTGGQVTLSVGAEDTRVWLTVDDTGAGVPEAMRDRIFEPFFTTKAQGSGLGLPIVHAIVTQHGGTLEVGTAPGGGARFLLRLPVAR</sequence>
<dbReference type="PROSITE" id="PS50110">
    <property type="entry name" value="RESPONSE_REGULATORY"/>
    <property type="match status" value="1"/>
</dbReference>
<evidence type="ECO:0000259" key="11">
    <source>
        <dbReference type="PROSITE" id="PS50110"/>
    </source>
</evidence>
<evidence type="ECO:0000256" key="9">
    <source>
        <dbReference type="PROSITE-ProRule" id="PRU00169"/>
    </source>
</evidence>
<evidence type="ECO:0000313" key="13">
    <source>
        <dbReference type="Proteomes" id="UP000663090"/>
    </source>
</evidence>
<keyword evidence="13" id="KW-1185">Reference proteome</keyword>
<dbReference type="EC" id="2.7.13.3" evidence="2"/>
<evidence type="ECO:0000256" key="1">
    <source>
        <dbReference type="ARBA" id="ARBA00000085"/>
    </source>
</evidence>
<evidence type="ECO:0000259" key="10">
    <source>
        <dbReference type="PROSITE" id="PS50109"/>
    </source>
</evidence>
<dbReference type="Pfam" id="PF00512">
    <property type="entry name" value="HisKA"/>
    <property type="match status" value="1"/>
</dbReference>
<dbReference type="SUPFAM" id="SSF47384">
    <property type="entry name" value="Homodimeric domain of signal transducing histidine kinase"/>
    <property type="match status" value="1"/>
</dbReference>
<dbReference type="InterPro" id="IPR005467">
    <property type="entry name" value="His_kinase_dom"/>
</dbReference>
<comment type="catalytic activity">
    <reaction evidence="1">
        <text>ATP + protein L-histidine = ADP + protein N-phospho-L-histidine.</text>
        <dbReference type="EC" id="2.7.13.3"/>
    </reaction>
</comment>
<keyword evidence="3 9" id="KW-0597">Phosphoprotein</keyword>
<keyword evidence="6" id="KW-0418">Kinase</keyword>
<feature type="domain" description="Response regulatory" evidence="11">
    <location>
        <begin position="7"/>
        <end position="120"/>
    </location>
</feature>
<evidence type="ECO:0000313" key="12">
    <source>
        <dbReference type="EMBL" id="QSQ15995.1"/>
    </source>
</evidence>
<accession>A0ABX7NB40</accession>
<dbReference type="EMBL" id="CP071091">
    <property type="protein sequence ID" value="QSQ15995.1"/>
    <property type="molecule type" value="Genomic_DNA"/>
</dbReference>
<evidence type="ECO:0000256" key="7">
    <source>
        <dbReference type="ARBA" id="ARBA00022840"/>
    </source>
</evidence>